<comment type="caution">
    <text evidence="1">The sequence shown here is derived from an EMBL/GenBank/DDBJ whole genome shotgun (WGS) entry which is preliminary data.</text>
</comment>
<dbReference type="OrthoDB" id="7197847at2"/>
<sequence>MSSRRQINTIAGGNPSWNTGVDYAAQLRAADPALRRAVQALYATAGLDLRPDLDALAAAPQIAADPAAVERFAQGLVFDGDLKIPVLTVSNIGDQISTVAQQQFYGENVRRAGKNALLRQTYVESVGHCAFSPAEQQAALRAVVDRLPAAGRPPTRAR</sequence>
<evidence type="ECO:0000313" key="2">
    <source>
        <dbReference type="Proteomes" id="UP000321261"/>
    </source>
</evidence>
<evidence type="ECO:0000313" key="1">
    <source>
        <dbReference type="EMBL" id="TWF75322.1"/>
    </source>
</evidence>
<gene>
    <name evidence="1" type="ORF">FHX44_111206</name>
</gene>
<keyword evidence="2" id="KW-1185">Reference proteome</keyword>
<evidence type="ECO:0008006" key="3">
    <source>
        <dbReference type="Google" id="ProtNLM"/>
    </source>
</evidence>
<protein>
    <recommendedName>
        <fullName evidence="3">Secretory lipase</fullName>
    </recommendedName>
</protein>
<dbReference type="AlphaFoldDB" id="A0A561SKI7"/>
<name>A0A561SKI7_9PSEU</name>
<dbReference type="Proteomes" id="UP000321261">
    <property type="component" value="Unassembled WGS sequence"/>
</dbReference>
<organism evidence="1 2">
    <name type="scientific">Pseudonocardia hierapolitana</name>
    <dbReference type="NCBI Taxonomy" id="1128676"/>
    <lineage>
        <taxon>Bacteria</taxon>
        <taxon>Bacillati</taxon>
        <taxon>Actinomycetota</taxon>
        <taxon>Actinomycetes</taxon>
        <taxon>Pseudonocardiales</taxon>
        <taxon>Pseudonocardiaceae</taxon>
        <taxon>Pseudonocardia</taxon>
    </lineage>
</organism>
<proteinExistence type="predicted"/>
<dbReference type="RefSeq" id="WP_147254542.1">
    <property type="nucleotide sequence ID" value="NZ_VIWU01000001.1"/>
</dbReference>
<dbReference type="EMBL" id="VIWU01000001">
    <property type="protein sequence ID" value="TWF75322.1"/>
    <property type="molecule type" value="Genomic_DNA"/>
</dbReference>
<accession>A0A561SKI7</accession>
<reference evidence="1 2" key="1">
    <citation type="submission" date="2019-06" db="EMBL/GenBank/DDBJ databases">
        <title>Sequencing the genomes of 1000 actinobacteria strains.</title>
        <authorList>
            <person name="Klenk H.-P."/>
        </authorList>
    </citation>
    <scope>NUCLEOTIDE SEQUENCE [LARGE SCALE GENOMIC DNA]</scope>
    <source>
        <strain evidence="1 2">DSM 45671</strain>
    </source>
</reference>